<organism evidence="1 2">
    <name type="scientific">Aspergillus melleus</name>
    <dbReference type="NCBI Taxonomy" id="138277"/>
    <lineage>
        <taxon>Eukaryota</taxon>
        <taxon>Fungi</taxon>
        <taxon>Dikarya</taxon>
        <taxon>Ascomycota</taxon>
        <taxon>Pezizomycotina</taxon>
        <taxon>Eurotiomycetes</taxon>
        <taxon>Eurotiomycetidae</taxon>
        <taxon>Eurotiales</taxon>
        <taxon>Aspergillaceae</taxon>
        <taxon>Aspergillus</taxon>
        <taxon>Aspergillus subgen. Circumdati</taxon>
    </lineage>
</organism>
<name>A0ACC3B613_9EURO</name>
<reference evidence="1 2" key="1">
    <citation type="journal article" date="2023" name="ACS Omega">
        <title>Identification of the Neoaspergillic Acid Biosynthesis Gene Cluster by Establishing an In Vitro CRISPR-Ribonucleoprotein Genetic System in Aspergillus melleus.</title>
        <authorList>
            <person name="Yuan B."/>
            <person name="Grau M.F."/>
            <person name="Murata R.M."/>
            <person name="Torok T."/>
            <person name="Venkateswaran K."/>
            <person name="Stajich J.E."/>
            <person name="Wang C.C.C."/>
        </authorList>
    </citation>
    <scope>NUCLEOTIDE SEQUENCE [LARGE SCALE GENOMIC DNA]</scope>
    <source>
        <strain evidence="1 2">IMV 1140</strain>
    </source>
</reference>
<proteinExistence type="predicted"/>
<protein>
    <submittedName>
        <fullName evidence="1">Uncharacterized protein</fullName>
    </submittedName>
</protein>
<accession>A0ACC3B613</accession>
<dbReference type="EMBL" id="JAOPJF010000021">
    <property type="protein sequence ID" value="KAK1145867.1"/>
    <property type="molecule type" value="Genomic_DNA"/>
</dbReference>
<evidence type="ECO:0000313" key="1">
    <source>
        <dbReference type="EMBL" id="KAK1145867.1"/>
    </source>
</evidence>
<keyword evidence="2" id="KW-1185">Reference proteome</keyword>
<evidence type="ECO:0000313" key="2">
    <source>
        <dbReference type="Proteomes" id="UP001177260"/>
    </source>
</evidence>
<comment type="caution">
    <text evidence="1">The sequence shown here is derived from an EMBL/GenBank/DDBJ whole genome shotgun (WGS) entry which is preliminary data.</text>
</comment>
<gene>
    <name evidence="1" type="ORF">N8T08_003813</name>
</gene>
<sequence length="468" mass="51563">MAATDDFTIEAFTLLGLAIVTIVVRVIARFITVGFKNFQFDDYLMPVAGIVYSFETAAAYCVGAWWQGLANNSMTDQQRMTLDPASEEYRLRVGGSKTQVIGWSLYTTLLWLLKACMAMFFSRVTAGLVNMTIRIRLAYLFIAVTYIAVICSILFGCHPMSKNWQIYPDPGNYCQPAVSHIDVYVTVTLNVATDVYLISIPTPMLFKARLPWREKLELLILFSGGIFVMAAGILRCVLIVTAGANGAQQAGSWACRETFVAVIIGNAPMIYPLFRRMARRAGWYINSTYGGASQSYQLSGGDGKVINDHTSTMQSRKKRFRHPLSIPDTQWNNTVDDYGGENEGGLGPLWGLQGQSQAQAQTQTQANMEIPVCSELPPSPQTMSPTAIASSHTTVPTDEDILRQKMIAHFALQTAIFLPPPLRSSMMLTSNILVVFQFSHDSIEHISTNHGVCIRGHLVGNSLVGNGI</sequence>
<dbReference type="Proteomes" id="UP001177260">
    <property type="component" value="Unassembled WGS sequence"/>
</dbReference>